<protein>
    <recommendedName>
        <fullName evidence="3">Alpha/beta hydrolase</fullName>
    </recommendedName>
</protein>
<proteinExistence type="predicted"/>
<accession>A0A2A2HRM2</accession>
<comment type="caution">
    <text evidence="1">The sequence shown here is derived from an EMBL/GenBank/DDBJ whole genome shotgun (WGS) entry which is preliminary data.</text>
</comment>
<sequence>MKNRVAPLAVNPENKTETIPNQSDNLRTFFHKSASFGIPGMYPTLMESNRIGLIRGDVAEYKLKINVGPGEYDYIVLTNYVKEKSPWSIVQSKNLIILPGQALTESFYSDMAIYYAQQGYSTYILDRRETNIPMDETNFSYMENWTIDSYLSDTYNGIAVSRVHTAFLSDKAVEDIEVTAIGHSHGALILTAYGASTYNDLVLGSVNKMVPVDIIIKYEPKHSELIRSQAQEFDTISRCLENRTYNSSNMATMIHIANLALTDPDRESIFQPDLTNKQLFRLMATQTYAFNAYPYTPNYHYWSGDLDGLYYVDEDRLLNLTLTGGAVPYAPKYLDLYMAGLMGNVEGYEIDFSRISSPLLYIGLGGGFSDYGSWWYKNEVGKINDKVTYIGWKNQGHGSIALDYNSHELWAIIHNWIISDYF</sequence>
<name>A0A2A2HRM2_9EURY</name>
<evidence type="ECO:0000313" key="1">
    <source>
        <dbReference type="EMBL" id="PAV11946.1"/>
    </source>
</evidence>
<evidence type="ECO:0000313" key="2">
    <source>
        <dbReference type="Proteomes" id="UP000218164"/>
    </source>
</evidence>
<dbReference type="Proteomes" id="UP000218164">
    <property type="component" value="Unassembled WGS sequence"/>
</dbReference>
<evidence type="ECO:0008006" key="3">
    <source>
        <dbReference type="Google" id="ProtNLM"/>
    </source>
</evidence>
<dbReference type="RefSeq" id="WP_095645138.1">
    <property type="nucleotide sequence ID" value="NZ_LMVP01000401.1"/>
</dbReference>
<dbReference type="SUPFAM" id="SSF53474">
    <property type="entry name" value="alpha/beta-Hydrolases"/>
    <property type="match status" value="1"/>
</dbReference>
<gene>
    <name evidence="1" type="ORF">ASJ81_08300</name>
</gene>
<organism evidence="1 2">
    <name type="scientific">Methanosarcina spelaei</name>
    <dbReference type="NCBI Taxonomy" id="1036679"/>
    <lineage>
        <taxon>Archaea</taxon>
        <taxon>Methanobacteriati</taxon>
        <taxon>Methanobacteriota</taxon>
        <taxon>Stenosarchaea group</taxon>
        <taxon>Methanomicrobia</taxon>
        <taxon>Methanosarcinales</taxon>
        <taxon>Methanosarcinaceae</taxon>
        <taxon>Methanosarcina</taxon>
    </lineage>
</organism>
<dbReference type="OrthoDB" id="135886at2157"/>
<keyword evidence="2" id="KW-1185">Reference proteome</keyword>
<dbReference type="InterPro" id="IPR029058">
    <property type="entry name" value="AB_hydrolase_fold"/>
</dbReference>
<reference evidence="1 2" key="1">
    <citation type="journal article" date="2017" name="BMC Genomics">
        <title>Genomic analysis of methanogenic archaea reveals a shift towards energy conservation.</title>
        <authorList>
            <person name="Gilmore S.P."/>
            <person name="Henske J.K."/>
            <person name="Sexton J.A."/>
            <person name="Solomon K.V."/>
            <person name="Seppala S."/>
            <person name="Yoo J.I."/>
            <person name="Huyett L.M."/>
            <person name="Pressman A."/>
            <person name="Cogan J.Z."/>
            <person name="Kivenson V."/>
            <person name="Peng X."/>
            <person name="Tan Y."/>
            <person name="Valentine D.L."/>
            <person name="O'Malley M.A."/>
        </authorList>
    </citation>
    <scope>NUCLEOTIDE SEQUENCE [LARGE SCALE GENOMIC DNA]</scope>
    <source>
        <strain evidence="1 2">MC-15</strain>
    </source>
</reference>
<dbReference type="EMBL" id="LMVP01000401">
    <property type="protein sequence ID" value="PAV11946.1"/>
    <property type="molecule type" value="Genomic_DNA"/>
</dbReference>
<dbReference type="Gene3D" id="3.40.50.1820">
    <property type="entry name" value="alpha/beta hydrolase"/>
    <property type="match status" value="1"/>
</dbReference>
<dbReference type="AlphaFoldDB" id="A0A2A2HRM2"/>